<dbReference type="Proteomes" id="UP000504629">
    <property type="component" value="Unplaced"/>
</dbReference>
<reference evidence="2" key="1">
    <citation type="submission" date="2025-08" db="UniProtKB">
        <authorList>
            <consortium name="RefSeq"/>
        </authorList>
    </citation>
    <scope>IDENTIFICATION</scope>
    <source>
        <tissue evidence="2">Silk gland</tissue>
    </source>
</reference>
<dbReference type="PANTHER" id="PTHR47204:SF1">
    <property type="entry name" value="RIBONUCLEASE H2 SUBUNIT C"/>
    <property type="match status" value="1"/>
</dbReference>
<dbReference type="InterPro" id="IPR013924">
    <property type="entry name" value="RNase_H2_suC"/>
</dbReference>
<dbReference type="GO" id="GO:0032299">
    <property type="term" value="C:ribonuclease H2 complex"/>
    <property type="evidence" value="ECO:0007669"/>
    <property type="project" value="InterPro"/>
</dbReference>
<dbReference type="RefSeq" id="XP_028029904.1">
    <property type="nucleotide sequence ID" value="XM_028174103.1"/>
</dbReference>
<name>A0A6J2JNK7_BOMMA</name>
<keyword evidence="1" id="KW-1185">Reference proteome</keyword>
<dbReference type="KEGG" id="bman:114242823"/>
<dbReference type="GO" id="GO:0006401">
    <property type="term" value="P:RNA catabolic process"/>
    <property type="evidence" value="ECO:0007669"/>
    <property type="project" value="InterPro"/>
</dbReference>
<organism evidence="1 2">
    <name type="scientific">Bombyx mandarina</name>
    <name type="common">Wild silk moth</name>
    <name type="synonym">Wild silkworm</name>
    <dbReference type="NCBI Taxonomy" id="7092"/>
    <lineage>
        <taxon>Eukaryota</taxon>
        <taxon>Metazoa</taxon>
        <taxon>Ecdysozoa</taxon>
        <taxon>Arthropoda</taxon>
        <taxon>Hexapoda</taxon>
        <taxon>Insecta</taxon>
        <taxon>Pterygota</taxon>
        <taxon>Neoptera</taxon>
        <taxon>Endopterygota</taxon>
        <taxon>Lepidoptera</taxon>
        <taxon>Glossata</taxon>
        <taxon>Ditrysia</taxon>
        <taxon>Bombycoidea</taxon>
        <taxon>Bombycidae</taxon>
        <taxon>Bombycinae</taxon>
        <taxon>Bombyx</taxon>
    </lineage>
</organism>
<accession>A0A6J2JNK7</accession>
<evidence type="ECO:0000313" key="1">
    <source>
        <dbReference type="Proteomes" id="UP000504629"/>
    </source>
</evidence>
<evidence type="ECO:0000313" key="2">
    <source>
        <dbReference type="RefSeq" id="XP_028029904.1"/>
    </source>
</evidence>
<protein>
    <submittedName>
        <fullName evidence="2">Uncharacterized protein LOC114242823</fullName>
    </submittedName>
</protein>
<dbReference type="OrthoDB" id="6222486at2759"/>
<dbReference type="AlphaFoldDB" id="A0A6J2JNK7"/>
<dbReference type="CDD" id="cd09271">
    <property type="entry name" value="RNase_H2-C"/>
    <property type="match status" value="1"/>
</dbReference>
<dbReference type="Pfam" id="PF08615">
    <property type="entry name" value="RNase_H2_suC"/>
    <property type="match status" value="1"/>
</dbReference>
<gene>
    <name evidence="2" type="primary">LOC114242823</name>
</gene>
<sequence length="133" mass="15438">MSILVENNLIKKENEDIFEQKSHYIPCKIEQDGSANVKKYFDPYIVENNSQELSATFRGHPLDGTQMTFPEGYRAVLVTETKRPLTEDAERKFQVTGGFKNFTYWNWDKKPSKNDDLCKAMDWIEIAEAIHGD</sequence>
<proteinExistence type="predicted"/>
<dbReference type="PANTHER" id="PTHR47204">
    <property type="entry name" value="OS02G0168900 PROTEIN"/>
    <property type="match status" value="1"/>
</dbReference>
<dbReference type="Gene3D" id="2.40.128.680">
    <property type="match status" value="1"/>
</dbReference>
<dbReference type="GeneID" id="114242823"/>